<dbReference type="EMBL" id="CP145607">
    <property type="protein sequence ID" value="WWM71426.1"/>
    <property type="molecule type" value="Genomic_DNA"/>
</dbReference>
<proteinExistence type="predicted"/>
<keyword evidence="2" id="KW-1185">Reference proteome</keyword>
<organism evidence="1 2">
    <name type="scientific">Sphingomonas kaistensis</name>
    <dbReference type="NCBI Taxonomy" id="298708"/>
    <lineage>
        <taxon>Bacteria</taxon>
        <taxon>Pseudomonadati</taxon>
        <taxon>Pseudomonadota</taxon>
        <taxon>Alphaproteobacteria</taxon>
        <taxon>Sphingomonadales</taxon>
        <taxon>Sphingomonadaceae</taxon>
        <taxon>Sphingomonas</taxon>
    </lineage>
</organism>
<gene>
    <name evidence="1" type="ORF">V6R86_12285</name>
</gene>
<dbReference type="InterPro" id="IPR019285">
    <property type="entry name" value="DUF2336"/>
</dbReference>
<dbReference type="Proteomes" id="UP001382935">
    <property type="component" value="Chromosome"/>
</dbReference>
<evidence type="ECO:0000313" key="2">
    <source>
        <dbReference type="Proteomes" id="UP001382935"/>
    </source>
</evidence>
<accession>A0ABZ2G2V3</accession>
<dbReference type="RefSeq" id="WP_338504839.1">
    <property type="nucleotide sequence ID" value="NZ_CP145607.1"/>
</dbReference>
<name>A0ABZ2G2V3_9SPHN</name>
<reference evidence="1 2" key="1">
    <citation type="submission" date="2024-02" db="EMBL/GenBank/DDBJ databases">
        <title>Full genome sequence of Sphingomonas kaistensis.</title>
        <authorList>
            <person name="Poletto B.L."/>
            <person name="Silva G."/>
            <person name="Galante D."/>
            <person name="Campos K.R."/>
            <person name="Santos M.B.N."/>
            <person name="Sacchi C.T."/>
        </authorList>
    </citation>
    <scope>NUCLEOTIDE SEQUENCE [LARGE SCALE GENOMIC DNA]</scope>
    <source>
        <strain evidence="1 2">MA4R</strain>
    </source>
</reference>
<sequence length="340" mass="35234">MPAEWPITSALSEGRETRTSTAFAAAGSGRLAAVVQDFFLSPEARLTEQERSLMTAMLHGLVERIAVEIRARLSPEVAASCEASAFELVADLTRAGLVQDEALVALLLRRADVQRIASSGRGGRSTLQGWTAGHDAEVAAAAMSLVTARGRGRDRFGRVSLDLSDLSASLAQRLVVAVAAALGRRCLEAGDAEIADAANDLLSSRTEWSSPEELEAALVDALGSDGRQAPGLLVALAAEGDAPLLAAVLAAEACLAPDEAWDALLGGADDLALLLRLAGVPRPEAAALLASAGPALGIGDPVRAIEAYDAISAERVEEARAELALPSAYRHARRIIGCHG</sequence>
<dbReference type="Pfam" id="PF10098">
    <property type="entry name" value="DUF2336"/>
    <property type="match status" value="1"/>
</dbReference>
<protein>
    <submittedName>
        <fullName evidence="1">DUF2336 domain-containing protein</fullName>
    </submittedName>
</protein>
<evidence type="ECO:0000313" key="1">
    <source>
        <dbReference type="EMBL" id="WWM71426.1"/>
    </source>
</evidence>